<dbReference type="GeneID" id="103515849"/>
<proteinExistence type="predicted"/>
<evidence type="ECO:0000259" key="2">
    <source>
        <dbReference type="Pfam" id="PF07707"/>
    </source>
</evidence>
<protein>
    <submittedName>
        <fullName evidence="4">Uncharacterized protein LOC103515849</fullName>
    </submittedName>
</protein>
<gene>
    <name evidence="4" type="primary">LOC103515849</name>
</gene>
<dbReference type="Pfam" id="PF07707">
    <property type="entry name" value="BACK"/>
    <property type="match status" value="1"/>
</dbReference>
<dbReference type="GO" id="GO:0005737">
    <property type="term" value="C:cytoplasm"/>
    <property type="evidence" value="ECO:0007669"/>
    <property type="project" value="TreeGrafter"/>
</dbReference>
<dbReference type="InterPro" id="IPR002083">
    <property type="entry name" value="MATH/TRAF_dom"/>
</dbReference>
<dbReference type="GO" id="GO:0008344">
    <property type="term" value="P:adult locomotory behavior"/>
    <property type="evidence" value="ECO:0007669"/>
    <property type="project" value="TreeGrafter"/>
</dbReference>
<dbReference type="GO" id="GO:0050804">
    <property type="term" value="P:modulation of chemical synaptic transmission"/>
    <property type="evidence" value="ECO:0007669"/>
    <property type="project" value="TreeGrafter"/>
</dbReference>
<dbReference type="SUPFAM" id="SSF54695">
    <property type="entry name" value="POZ domain"/>
    <property type="match status" value="1"/>
</dbReference>
<dbReference type="Proteomes" id="UP000079169">
    <property type="component" value="Unplaced"/>
</dbReference>
<dbReference type="PANTHER" id="PTHR46306:SF1">
    <property type="entry name" value="BTB_POZ DOMAIN-CONTAINING PROTEIN 9"/>
    <property type="match status" value="1"/>
</dbReference>
<dbReference type="KEGG" id="dci:103515849"/>
<dbReference type="GO" id="GO:0048512">
    <property type="term" value="P:circadian behavior"/>
    <property type="evidence" value="ECO:0007669"/>
    <property type="project" value="TreeGrafter"/>
</dbReference>
<dbReference type="Gene3D" id="1.25.40.420">
    <property type="match status" value="1"/>
</dbReference>
<accession>A0A3Q0J6X6</accession>
<dbReference type="InterPro" id="IPR000210">
    <property type="entry name" value="BTB/POZ_dom"/>
</dbReference>
<evidence type="ECO:0000313" key="3">
    <source>
        <dbReference type="Proteomes" id="UP000079169"/>
    </source>
</evidence>
<dbReference type="Pfam" id="PF00651">
    <property type="entry name" value="BTB"/>
    <property type="match status" value="1"/>
</dbReference>
<feature type="domain" description="BACK" evidence="2">
    <location>
        <begin position="157"/>
        <end position="242"/>
    </location>
</feature>
<evidence type="ECO:0000313" key="4">
    <source>
        <dbReference type="RefSeq" id="XP_026684227.1"/>
    </source>
</evidence>
<name>A0A3Q0J6X6_DIACI</name>
<sequence length="477" mass="55714">MPSKDQECQDVCEHQEFGAYRLGDYVHRNNSQLLKRNVEAMLNNQEYGDITFLVNNTQYFACSHLVTMSSKPLGDFVKFHLGYSNRCIRIYGIKFNESFLIILKYIYGVEINFSQTNINFLCEVLSLSEKYDMVEFCSDLKYYLSNLKCFQLDSLVALLNTAEKFCLNDLYWSLEPFVFQNAGQFLKQPNFTELNFYTLRKTIRSDWFYTSEIDILLAVLAWVNDNFKDEDPVFEESITVIRKFNESAMDINSVPVKIFTSPIFAGLDEDLLEDLISSIRIKQISAFDFLKVFENELSKKYEILLRNTNNYSSNTEPRKPYSTLPIEHGTVEKRNRTRTFTLKFHGQMNTMYESEEEYQLGDLTWKICLKVTDDDHNSWHMYLKCTSTEQNDWECTAFCQLCVTSHDPNDHTEYIPDISNYKSVTFSSNNTYVDFGQYYWGKYAFAKNDTCTVEVEFLSLGCKVKKETVPVGENGTE</sequence>
<feature type="domain" description="BTB" evidence="1">
    <location>
        <begin position="40"/>
        <end position="139"/>
    </location>
</feature>
<dbReference type="AlphaFoldDB" id="A0A3Q0J6X6"/>
<organism evidence="3 4">
    <name type="scientific">Diaphorina citri</name>
    <name type="common">Asian citrus psyllid</name>
    <dbReference type="NCBI Taxonomy" id="121845"/>
    <lineage>
        <taxon>Eukaryota</taxon>
        <taxon>Metazoa</taxon>
        <taxon>Ecdysozoa</taxon>
        <taxon>Arthropoda</taxon>
        <taxon>Hexapoda</taxon>
        <taxon>Insecta</taxon>
        <taxon>Pterygota</taxon>
        <taxon>Neoptera</taxon>
        <taxon>Paraneoptera</taxon>
        <taxon>Hemiptera</taxon>
        <taxon>Sternorrhyncha</taxon>
        <taxon>Psylloidea</taxon>
        <taxon>Psyllidae</taxon>
        <taxon>Diaphorininae</taxon>
        <taxon>Diaphorina</taxon>
    </lineage>
</organism>
<dbReference type="Gene3D" id="3.30.710.10">
    <property type="entry name" value="Potassium Channel Kv1.1, Chain A"/>
    <property type="match status" value="1"/>
</dbReference>
<evidence type="ECO:0000259" key="1">
    <source>
        <dbReference type="Pfam" id="PF00651"/>
    </source>
</evidence>
<keyword evidence="3" id="KW-1185">Reference proteome</keyword>
<dbReference type="PaxDb" id="121845-A0A3Q0J6X6"/>
<dbReference type="SUPFAM" id="SSF49599">
    <property type="entry name" value="TRAF domain-like"/>
    <property type="match status" value="1"/>
</dbReference>
<dbReference type="PANTHER" id="PTHR46306">
    <property type="entry name" value="BTB/POZ DOMAIN-CONTAINING PROTEIN 9"/>
    <property type="match status" value="1"/>
</dbReference>
<dbReference type="InterPro" id="IPR011705">
    <property type="entry name" value="BACK"/>
</dbReference>
<dbReference type="InterPro" id="IPR052407">
    <property type="entry name" value="BTB_POZ_domain_cont_9"/>
</dbReference>
<dbReference type="CDD" id="cd00121">
    <property type="entry name" value="MATH"/>
    <property type="match status" value="1"/>
</dbReference>
<reference evidence="4" key="1">
    <citation type="submission" date="2025-08" db="UniProtKB">
        <authorList>
            <consortium name="RefSeq"/>
        </authorList>
    </citation>
    <scope>IDENTIFICATION</scope>
</reference>
<dbReference type="RefSeq" id="XP_026684227.1">
    <property type="nucleotide sequence ID" value="XM_026828426.1"/>
</dbReference>
<dbReference type="InterPro" id="IPR011333">
    <property type="entry name" value="SKP1/BTB/POZ_sf"/>
</dbReference>
<dbReference type="STRING" id="121845.A0A3Q0J6X6"/>